<sequence>MADYLVVGVYVSGTEVDEDVDDEHHIDDKIDNDDGTVIVQPLLIQQKRGDVGREDCCVNDEQQDNPVPDRFERRVVEDRPFVDPWLLEFVLRENISTQ</sequence>
<name>A0A8X6I146_TRICU</name>
<dbReference type="Proteomes" id="UP000887116">
    <property type="component" value="Unassembled WGS sequence"/>
</dbReference>
<keyword evidence="2" id="KW-1185">Reference proteome</keyword>
<dbReference type="EMBL" id="BMAO01034415">
    <property type="protein sequence ID" value="GFQ96354.1"/>
    <property type="molecule type" value="Genomic_DNA"/>
</dbReference>
<gene>
    <name evidence="1" type="primary">AVEN_195183_1</name>
    <name evidence="1" type="ORF">TNCT_358331</name>
</gene>
<proteinExistence type="predicted"/>
<comment type="caution">
    <text evidence="1">The sequence shown here is derived from an EMBL/GenBank/DDBJ whole genome shotgun (WGS) entry which is preliminary data.</text>
</comment>
<dbReference type="OrthoDB" id="10316135at2759"/>
<protein>
    <submittedName>
        <fullName evidence="1">Uncharacterized protein</fullName>
    </submittedName>
</protein>
<dbReference type="AlphaFoldDB" id="A0A8X6I146"/>
<organism evidence="1 2">
    <name type="scientific">Trichonephila clavata</name>
    <name type="common">Joro spider</name>
    <name type="synonym">Nephila clavata</name>
    <dbReference type="NCBI Taxonomy" id="2740835"/>
    <lineage>
        <taxon>Eukaryota</taxon>
        <taxon>Metazoa</taxon>
        <taxon>Ecdysozoa</taxon>
        <taxon>Arthropoda</taxon>
        <taxon>Chelicerata</taxon>
        <taxon>Arachnida</taxon>
        <taxon>Araneae</taxon>
        <taxon>Araneomorphae</taxon>
        <taxon>Entelegynae</taxon>
        <taxon>Araneoidea</taxon>
        <taxon>Nephilidae</taxon>
        <taxon>Trichonephila</taxon>
    </lineage>
</organism>
<evidence type="ECO:0000313" key="2">
    <source>
        <dbReference type="Proteomes" id="UP000887116"/>
    </source>
</evidence>
<evidence type="ECO:0000313" key="1">
    <source>
        <dbReference type="EMBL" id="GFQ96354.1"/>
    </source>
</evidence>
<reference evidence="1" key="1">
    <citation type="submission" date="2020-07" db="EMBL/GenBank/DDBJ databases">
        <title>Multicomponent nature underlies the extraordinary mechanical properties of spider dragline silk.</title>
        <authorList>
            <person name="Kono N."/>
            <person name="Nakamura H."/>
            <person name="Mori M."/>
            <person name="Yoshida Y."/>
            <person name="Ohtoshi R."/>
            <person name="Malay A.D."/>
            <person name="Moran D.A.P."/>
            <person name="Tomita M."/>
            <person name="Numata K."/>
            <person name="Arakawa K."/>
        </authorList>
    </citation>
    <scope>NUCLEOTIDE SEQUENCE</scope>
</reference>
<accession>A0A8X6I146</accession>